<dbReference type="Proteomes" id="UP001366166">
    <property type="component" value="Chromosome"/>
</dbReference>
<dbReference type="KEGG" id="dmp:FAK_24280"/>
<dbReference type="RefSeq" id="WP_338599653.1">
    <property type="nucleotide sequence ID" value="NZ_AP028679.1"/>
</dbReference>
<organism evidence="1 2">
    <name type="scientific">Desulfoferula mesophila</name>
    <dbReference type="NCBI Taxonomy" id="3058419"/>
    <lineage>
        <taxon>Bacteria</taxon>
        <taxon>Pseudomonadati</taxon>
        <taxon>Thermodesulfobacteriota</taxon>
        <taxon>Desulfarculia</taxon>
        <taxon>Desulfarculales</taxon>
        <taxon>Desulfarculaceae</taxon>
        <taxon>Desulfoferula</taxon>
    </lineage>
</organism>
<evidence type="ECO:0000313" key="2">
    <source>
        <dbReference type="Proteomes" id="UP001366166"/>
    </source>
</evidence>
<evidence type="ECO:0008006" key="3">
    <source>
        <dbReference type="Google" id="ProtNLM"/>
    </source>
</evidence>
<accession>A0AAU9F1T7</accession>
<dbReference type="AlphaFoldDB" id="A0AAU9F1T7"/>
<dbReference type="EMBL" id="AP028679">
    <property type="protein sequence ID" value="BEQ15362.1"/>
    <property type="molecule type" value="Genomic_DNA"/>
</dbReference>
<protein>
    <recommendedName>
        <fullName evidence="3">SGNH/GDSL hydrolase family protein</fullName>
    </recommendedName>
</protein>
<name>A0AAU9F1T7_9BACT</name>
<reference evidence="2" key="1">
    <citation type="journal article" date="2023" name="Arch. Microbiol.">
        <title>Desulfoferula mesophilus gen. nov. sp. nov., a mesophilic sulfate-reducing bacterium isolated from a brackish lake sediment.</title>
        <authorList>
            <person name="Watanabe T."/>
            <person name="Yabe T."/>
            <person name="Tsuji J.M."/>
            <person name="Fukui M."/>
        </authorList>
    </citation>
    <scope>NUCLEOTIDE SEQUENCE [LARGE SCALE GENOMIC DNA]</scope>
    <source>
        <strain evidence="2">12FAK</strain>
    </source>
</reference>
<sequence length="276" mass="31426">MPFLSTSQFWQLKISQPPVHDLVLAGSSRVFLAVSPRHMARVMPGRSIYNFGFVACSLDSAYLEHASRLLDPGSDAPSMVLCVSPQGFMRRTRTNENFGYLYWSSQPTPNHRLLLKQIARDNLWGIALARSAGRNISRLLRREALGGYCCNGWEASLARRRDPDDYAHRYEQVYKRQAIDLDMVEEFLDSVQSLQRRGISVFGFRPPGEASMRRVEDLRSGVDFAELARRFDSAGGTWLAVDETRFPTYDGVHMGYKSARRFSRHLARLIAEAERS</sequence>
<gene>
    <name evidence="1" type="ORF">FAK_24280</name>
</gene>
<proteinExistence type="predicted"/>
<evidence type="ECO:0000313" key="1">
    <source>
        <dbReference type="EMBL" id="BEQ15362.1"/>
    </source>
</evidence>
<keyword evidence="2" id="KW-1185">Reference proteome</keyword>